<feature type="compositionally biased region" description="Basic and acidic residues" evidence="1">
    <location>
        <begin position="131"/>
        <end position="156"/>
    </location>
</feature>
<evidence type="ECO:0000313" key="3">
    <source>
        <dbReference type="EMBL" id="VDL80538.1"/>
    </source>
</evidence>
<sequence length="303" mass="34367">MQIIPFLQPLLLLLATTASAISRSHKFYLDTDEPWENRLRRFHQSELEADADGADVPSWIGREQQAISDITRELHEAKMLQKAAEVESLYGKILLGKAESAFVAASTLQDKANEIVGTPSTKILSGHTKKEKKEPEQIGSEKREFEGESKREGEELDKAHDRLSVFARHLHRTPFAKQLTDLLRAVHVGTAERSPTARELYQLGLLSSYLNEAPDNFKGITSPKAVQTGNYEGYEEDDEELESPGYLAGPFRRRGIPEQDDLQAFLERFHKHAQASSERDKVRIRENFMLRYSQPASYYAAHC</sequence>
<evidence type="ECO:0000256" key="2">
    <source>
        <dbReference type="SAM" id="SignalP"/>
    </source>
</evidence>
<dbReference type="EMBL" id="UYSU01000007">
    <property type="protein sequence ID" value="VDL80538.1"/>
    <property type="molecule type" value="Genomic_DNA"/>
</dbReference>
<feature type="region of interest" description="Disordered" evidence="1">
    <location>
        <begin position="122"/>
        <end position="156"/>
    </location>
</feature>
<reference evidence="5" key="1">
    <citation type="submission" date="2016-06" db="UniProtKB">
        <authorList>
            <consortium name="WormBaseParasite"/>
        </authorList>
    </citation>
    <scope>IDENTIFICATION</scope>
</reference>
<dbReference type="Proteomes" id="UP000275846">
    <property type="component" value="Unassembled WGS sequence"/>
</dbReference>
<reference evidence="3 4" key="2">
    <citation type="submission" date="2018-11" db="EMBL/GenBank/DDBJ databases">
        <authorList>
            <consortium name="Pathogen Informatics"/>
        </authorList>
    </citation>
    <scope>NUCLEOTIDE SEQUENCE [LARGE SCALE GENOMIC DNA]</scope>
    <source>
        <strain evidence="3 4">NST_G2</strain>
    </source>
</reference>
<dbReference type="WBParaSite" id="SSLN_0000001701-mRNA-1">
    <property type="protein sequence ID" value="SSLN_0000001701-mRNA-1"/>
    <property type="gene ID" value="SSLN_0000001701"/>
</dbReference>
<protein>
    <submittedName>
        <fullName evidence="3 5">Uncharacterized protein</fullName>
    </submittedName>
</protein>
<evidence type="ECO:0000313" key="4">
    <source>
        <dbReference type="Proteomes" id="UP000275846"/>
    </source>
</evidence>
<organism evidence="5">
    <name type="scientific">Schistocephalus solidus</name>
    <name type="common">Tapeworm</name>
    <dbReference type="NCBI Taxonomy" id="70667"/>
    <lineage>
        <taxon>Eukaryota</taxon>
        <taxon>Metazoa</taxon>
        <taxon>Spiralia</taxon>
        <taxon>Lophotrochozoa</taxon>
        <taxon>Platyhelminthes</taxon>
        <taxon>Cestoda</taxon>
        <taxon>Eucestoda</taxon>
        <taxon>Diphyllobothriidea</taxon>
        <taxon>Diphyllobothriidae</taxon>
        <taxon>Schistocephalus</taxon>
    </lineage>
</organism>
<feature type="signal peptide" evidence="2">
    <location>
        <begin position="1"/>
        <end position="20"/>
    </location>
</feature>
<evidence type="ECO:0000313" key="5">
    <source>
        <dbReference type="WBParaSite" id="SSLN_0000001701-mRNA-1"/>
    </source>
</evidence>
<gene>
    <name evidence="3" type="ORF">SSLN_LOCUS18</name>
</gene>
<feature type="chain" id="PRO_5043141053" evidence="2">
    <location>
        <begin position="21"/>
        <end position="303"/>
    </location>
</feature>
<proteinExistence type="predicted"/>
<dbReference type="AlphaFoldDB" id="A0A183S720"/>
<keyword evidence="4" id="KW-1185">Reference proteome</keyword>
<name>A0A183S720_SCHSO</name>
<evidence type="ECO:0000256" key="1">
    <source>
        <dbReference type="SAM" id="MobiDB-lite"/>
    </source>
</evidence>
<dbReference type="OrthoDB" id="6275845at2759"/>
<accession>A0A183S720</accession>
<keyword evidence="2" id="KW-0732">Signal</keyword>